<organism evidence="7 8">
    <name type="scientific">Fodinibius roseus</name>
    <dbReference type="NCBI Taxonomy" id="1194090"/>
    <lineage>
        <taxon>Bacteria</taxon>
        <taxon>Pseudomonadati</taxon>
        <taxon>Balneolota</taxon>
        <taxon>Balneolia</taxon>
        <taxon>Balneolales</taxon>
        <taxon>Balneolaceae</taxon>
        <taxon>Fodinibius</taxon>
    </lineage>
</organism>
<evidence type="ECO:0000313" key="7">
    <source>
        <dbReference type="EMBL" id="SHF43156.1"/>
    </source>
</evidence>
<dbReference type="CDD" id="cd06171">
    <property type="entry name" value="Sigma70_r4"/>
    <property type="match status" value="1"/>
</dbReference>
<dbReference type="InterPro" id="IPR013325">
    <property type="entry name" value="RNA_pol_sigma_r2"/>
</dbReference>
<keyword evidence="2" id="KW-0805">Transcription regulation</keyword>
<dbReference type="PANTHER" id="PTHR43133:SF46">
    <property type="entry name" value="RNA POLYMERASE SIGMA-70 FACTOR ECF SUBFAMILY"/>
    <property type="match status" value="1"/>
</dbReference>
<evidence type="ECO:0000256" key="3">
    <source>
        <dbReference type="ARBA" id="ARBA00023082"/>
    </source>
</evidence>
<gene>
    <name evidence="7" type="ORF">SAMN05443144_108160</name>
</gene>
<dbReference type="InterPro" id="IPR013249">
    <property type="entry name" value="RNA_pol_sigma70_r4_t2"/>
</dbReference>
<dbReference type="NCBIfam" id="TIGR02937">
    <property type="entry name" value="sigma70-ECF"/>
    <property type="match status" value="1"/>
</dbReference>
<keyword evidence="3" id="KW-0731">Sigma factor</keyword>
<dbReference type="Gene3D" id="1.10.10.10">
    <property type="entry name" value="Winged helix-like DNA-binding domain superfamily/Winged helix DNA-binding domain"/>
    <property type="match status" value="1"/>
</dbReference>
<dbReference type="Proteomes" id="UP000184041">
    <property type="component" value="Unassembled WGS sequence"/>
</dbReference>
<dbReference type="SUPFAM" id="SSF88659">
    <property type="entry name" value="Sigma3 and sigma4 domains of RNA polymerase sigma factors"/>
    <property type="match status" value="1"/>
</dbReference>
<dbReference type="InterPro" id="IPR036388">
    <property type="entry name" value="WH-like_DNA-bd_sf"/>
</dbReference>
<name>A0A1M5BL39_9BACT</name>
<evidence type="ECO:0000256" key="1">
    <source>
        <dbReference type="ARBA" id="ARBA00010641"/>
    </source>
</evidence>
<protein>
    <submittedName>
        <fullName evidence="7">RNA polymerase sigma factor, sigma-70 family</fullName>
    </submittedName>
</protein>
<dbReference type="GO" id="GO:0016987">
    <property type="term" value="F:sigma factor activity"/>
    <property type="evidence" value="ECO:0007669"/>
    <property type="project" value="UniProtKB-KW"/>
</dbReference>
<dbReference type="SUPFAM" id="SSF88946">
    <property type="entry name" value="Sigma2 domain of RNA polymerase sigma factors"/>
    <property type="match status" value="1"/>
</dbReference>
<evidence type="ECO:0000256" key="4">
    <source>
        <dbReference type="ARBA" id="ARBA00023163"/>
    </source>
</evidence>
<dbReference type="InterPro" id="IPR013324">
    <property type="entry name" value="RNA_pol_sigma_r3/r4-like"/>
</dbReference>
<evidence type="ECO:0000259" key="6">
    <source>
        <dbReference type="Pfam" id="PF08281"/>
    </source>
</evidence>
<dbReference type="OrthoDB" id="1121921at2"/>
<dbReference type="InterPro" id="IPR014284">
    <property type="entry name" value="RNA_pol_sigma-70_dom"/>
</dbReference>
<dbReference type="Pfam" id="PF08281">
    <property type="entry name" value="Sigma70_r4_2"/>
    <property type="match status" value="1"/>
</dbReference>
<sequence>MIEPIQSGGDSEYETLSDSEAWKAFLDGNCDAFQYLFRTYYDDLYHYAVKFSGEPAVAEDHIQKLFFKLWRRRDQLDEVEGVKTYLWTALRRSMIDTHRRKKTEEKYLNKLEGTRDRMQFTAEELIIRHERDAIQSTALKEAINQLTPKEREVLYLKFYEGMNYEEIEQIMSVSYQTSRNYVYRALQSLKAILTSEVALGVLLLGLLSF</sequence>
<dbReference type="AlphaFoldDB" id="A0A1M5BL39"/>
<keyword evidence="8" id="KW-1185">Reference proteome</keyword>
<dbReference type="InterPro" id="IPR039425">
    <property type="entry name" value="RNA_pol_sigma-70-like"/>
</dbReference>
<evidence type="ECO:0000259" key="5">
    <source>
        <dbReference type="Pfam" id="PF04542"/>
    </source>
</evidence>
<keyword evidence="4" id="KW-0804">Transcription</keyword>
<dbReference type="PANTHER" id="PTHR43133">
    <property type="entry name" value="RNA POLYMERASE ECF-TYPE SIGMA FACTO"/>
    <property type="match status" value="1"/>
</dbReference>
<dbReference type="InterPro" id="IPR007627">
    <property type="entry name" value="RNA_pol_sigma70_r2"/>
</dbReference>
<reference evidence="7 8" key="1">
    <citation type="submission" date="2016-11" db="EMBL/GenBank/DDBJ databases">
        <authorList>
            <person name="Jaros S."/>
            <person name="Januszkiewicz K."/>
            <person name="Wedrychowicz H."/>
        </authorList>
    </citation>
    <scope>NUCLEOTIDE SEQUENCE [LARGE SCALE GENOMIC DNA]</scope>
    <source>
        <strain evidence="7 8">DSM 21986</strain>
    </source>
</reference>
<feature type="domain" description="RNA polymerase sigma-70 region 2" evidence="5">
    <location>
        <begin position="36"/>
        <end position="102"/>
    </location>
</feature>
<proteinExistence type="inferred from homology"/>
<accession>A0A1M5BL39</accession>
<evidence type="ECO:0000313" key="8">
    <source>
        <dbReference type="Proteomes" id="UP000184041"/>
    </source>
</evidence>
<feature type="domain" description="RNA polymerase sigma factor 70 region 4 type 2" evidence="6">
    <location>
        <begin position="138"/>
        <end position="189"/>
    </location>
</feature>
<dbReference type="Gene3D" id="1.10.1740.10">
    <property type="match status" value="1"/>
</dbReference>
<comment type="similarity">
    <text evidence="1">Belongs to the sigma-70 factor family. ECF subfamily.</text>
</comment>
<dbReference type="STRING" id="1194090.SAMN05443144_108160"/>
<dbReference type="GO" id="GO:0006352">
    <property type="term" value="P:DNA-templated transcription initiation"/>
    <property type="evidence" value="ECO:0007669"/>
    <property type="project" value="InterPro"/>
</dbReference>
<dbReference type="GO" id="GO:0003677">
    <property type="term" value="F:DNA binding"/>
    <property type="evidence" value="ECO:0007669"/>
    <property type="project" value="InterPro"/>
</dbReference>
<dbReference type="RefSeq" id="WP_073062862.1">
    <property type="nucleotide sequence ID" value="NZ_FQUS01000008.1"/>
</dbReference>
<dbReference type="Pfam" id="PF04542">
    <property type="entry name" value="Sigma70_r2"/>
    <property type="match status" value="1"/>
</dbReference>
<evidence type="ECO:0000256" key="2">
    <source>
        <dbReference type="ARBA" id="ARBA00023015"/>
    </source>
</evidence>
<dbReference type="EMBL" id="FQUS01000008">
    <property type="protein sequence ID" value="SHF43156.1"/>
    <property type="molecule type" value="Genomic_DNA"/>
</dbReference>